<dbReference type="HOGENOM" id="CLU_834042_0_0_12"/>
<dbReference type="KEGG" id="tpi:TREPR_3657"/>
<dbReference type="AlphaFoldDB" id="F5YQX2"/>
<keyword evidence="1" id="KW-0449">Lipoprotein</keyword>
<gene>
    <name evidence="1" type="ordered locus">TREPR_3657</name>
</gene>
<dbReference type="RefSeq" id="WP_015706653.1">
    <property type="nucleotide sequence ID" value="NC_015578.1"/>
</dbReference>
<accession>F5YQX2</accession>
<evidence type="ECO:0000313" key="2">
    <source>
        <dbReference type="Proteomes" id="UP000009223"/>
    </source>
</evidence>
<sequence>MKKRVCFGIMAFLIGMVFFGCASFQKFYGKAYANSEKTISSSNQWELKEEAGDLFIHLKDKIAAGKITRSDRTETSFDIEDLRISKKQGLSFRISKAVVSSGNISGTLLNGRGEQAPLVKGKVVGGRLITFDASNLENIDKLFTGDGNTEIHFNIDGILGRDQYQFKLLIVGWHSAYRALTLAQAERDSTPEGRRQWEIKMDNGDKVLVLKNNINAETTSFSGKDDETEIVNFRISKARGLIFNASGTSMASDISGVLISEGGERYELKNGKIDSNAYAFYFDASNLEIIDKVFSAGGDTVEFQFTISSFGLKDTFSFRLRTDDWPESYRLLD</sequence>
<name>F5YQX2_TREPZ</name>
<proteinExistence type="predicted"/>
<reference evidence="1 2" key="2">
    <citation type="journal article" date="2011" name="ISME J.">
        <title>RNA-seq reveals cooperative metabolic interactions between two termite-gut spirochete species in co-culture.</title>
        <authorList>
            <person name="Rosenthal A.Z."/>
            <person name="Matson E.G."/>
            <person name="Eldar A."/>
            <person name="Leadbetter J.R."/>
        </authorList>
    </citation>
    <scope>NUCLEOTIDE SEQUENCE [LARGE SCALE GENOMIC DNA]</scope>
    <source>
        <strain evidence="2">ATCC BAA-887 / DSM 12427 / ZAS-2</strain>
    </source>
</reference>
<organism evidence="1 2">
    <name type="scientific">Treponema primitia (strain ATCC BAA-887 / DSM 12427 / ZAS-2)</name>
    <dbReference type="NCBI Taxonomy" id="545694"/>
    <lineage>
        <taxon>Bacteria</taxon>
        <taxon>Pseudomonadati</taxon>
        <taxon>Spirochaetota</taxon>
        <taxon>Spirochaetia</taxon>
        <taxon>Spirochaetales</taxon>
        <taxon>Treponemataceae</taxon>
        <taxon>Treponema</taxon>
    </lineage>
</organism>
<keyword evidence="2" id="KW-1185">Reference proteome</keyword>
<evidence type="ECO:0000313" key="1">
    <source>
        <dbReference type="EMBL" id="AEF85507.1"/>
    </source>
</evidence>
<dbReference type="EMBL" id="CP001843">
    <property type="protein sequence ID" value="AEF85507.1"/>
    <property type="molecule type" value="Genomic_DNA"/>
</dbReference>
<dbReference type="PROSITE" id="PS51257">
    <property type="entry name" value="PROKAR_LIPOPROTEIN"/>
    <property type="match status" value="1"/>
</dbReference>
<dbReference type="Proteomes" id="UP000009223">
    <property type="component" value="Chromosome"/>
</dbReference>
<protein>
    <submittedName>
        <fullName evidence="1">Putative lipoprotein</fullName>
    </submittedName>
</protein>
<reference evidence="2" key="1">
    <citation type="submission" date="2009-12" db="EMBL/GenBank/DDBJ databases">
        <title>Complete sequence of Treponema primitia strain ZAS-2.</title>
        <authorList>
            <person name="Tetu S.G."/>
            <person name="Matson E."/>
            <person name="Ren Q."/>
            <person name="Seshadri R."/>
            <person name="Elbourne L."/>
            <person name="Hassan K.A."/>
            <person name="Durkin A."/>
            <person name="Radune D."/>
            <person name="Mohamoud Y."/>
            <person name="Shay R."/>
            <person name="Jin S."/>
            <person name="Zhang X."/>
            <person name="Lucey K."/>
            <person name="Ballor N.R."/>
            <person name="Ottesen E."/>
            <person name="Rosenthal R."/>
            <person name="Allen A."/>
            <person name="Leadbetter J.R."/>
            <person name="Paulsen I.T."/>
        </authorList>
    </citation>
    <scope>NUCLEOTIDE SEQUENCE [LARGE SCALE GENOMIC DNA]</scope>
    <source>
        <strain evidence="2">ATCC BAA-887 / DSM 12427 / ZAS-2</strain>
    </source>
</reference>